<protein>
    <submittedName>
        <fullName evidence="1">Uncharacterized protein</fullName>
    </submittedName>
</protein>
<dbReference type="EMBL" id="UINC01183775">
    <property type="protein sequence ID" value="SVD94683.1"/>
    <property type="molecule type" value="Genomic_DNA"/>
</dbReference>
<proteinExistence type="predicted"/>
<reference evidence="1" key="1">
    <citation type="submission" date="2018-05" db="EMBL/GenBank/DDBJ databases">
        <authorList>
            <person name="Lanie J.A."/>
            <person name="Ng W.-L."/>
            <person name="Kazmierczak K.M."/>
            <person name="Andrzejewski T.M."/>
            <person name="Davidsen T.M."/>
            <person name="Wayne K.J."/>
            <person name="Tettelin H."/>
            <person name="Glass J.I."/>
            <person name="Rusch D."/>
            <person name="Podicherti R."/>
            <person name="Tsui H.-C.T."/>
            <person name="Winkler M.E."/>
        </authorList>
    </citation>
    <scope>NUCLEOTIDE SEQUENCE</scope>
</reference>
<gene>
    <name evidence="1" type="ORF">METZ01_LOCUS447537</name>
</gene>
<evidence type="ECO:0000313" key="1">
    <source>
        <dbReference type="EMBL" id="SVD94683.1"/>
    </source>
</evidence>
<feature type="non-terminal residue" evidence="1">
    <location>
        <position position="257"/>
    </location>
</feature>
<organism evidence="1">
    <name type="scientific">marine metagenome</name>
    <dbReference type="NCBI Taxonomy" id="408172"/>
    <lineage>
        <taxon>unclassified sequences</taxon>
        <taxon>metagenomes</taxon>
        <taxon>ecological metagenomes</taxon>
    </lineage>
</organism>
<name>A0A382ZGZ4_9ZZZZ</name>
<accession>A0A382ZGZ4</accession>
<feature type="non-terminal residue" evidence="1">
    <location>
        <position position="1"/>
    </location>
</feature>
<sequence>AVLAAAESNVGAGATVQEKKEAKKELFMEMMKAQATAASTGAKTVKTVKVTPRLAAMVLEGSKMENANVAIAEDSNLTTALTNIGVSFTKDDGQVMTPIEIKTAIIELAPSVTIMTEPPTLEEPPVLDNAGGVVIVDLDETYWKWGGTPAVMALNLMSTETDVGALMFETFGIAFTVTDFLSKLTDAFGETYTQQSDATDDFYYWLVVQVTNQFHVKFTPTTVNDLAFQFQIDMAKTEFVSLSDTPFSGDLSGKYSL</sequence>
<dbReference type="AlphaFoldDB" id="A0A382ZGZ4"/>